<feature type="region of interest" description="Disordered" evidence="1">
    <location>
        <begin position="135"/>
        <end position="155"/>
    </location>
</feature>
<dbReference type="AlphaFoldDB" id="A0A7Y9E0L2"/>
<evidence type="ECO:0008006" key="4">
    <source>
        <dbReference type="Google" id="ProtNLM"/>
    </source>
</evidence>
<dbReference type="EMBL" id="JACCBN010000001">
    <property type="protein sequence ID" value="NYD38865.1"/>
    <property type="molecule type" value="Genomic_DNA"/>
</dbReference>
<evidence type="ECO:0000313" key="3">
    <source>
        <dbReference type="Proteomes" id="UP000535890"/>
    </source>
</evidence>
<accession>A0A7Y9E0L2</accession>
<dbReference type="RefSeq" id="WP_343054341.1">
    <property type="nucleotide sequence ID" value="NZ_BAABHP010000019.1"/>
</dbReference>
<gene>
    <name evidence="2" type="ORF">BJ983_004967</name>
</gene>
<comment type="caution">
    <text evidence="2">The sequence shown here is derived from an EMBL/GenBank/DDBJ whole genome shotgun (WGS) entry which is preliminary data.</text>
</comment>
<evidence type="ECO:0000313" key="2">
    <source>
        <dbReference type="EMBL" id="NYD38865.1"/>
    </source>
</evidence>
<sequence>MLTVLLFLLVVGGLIALAIGRRSGRPTGAGPVDPVGAADAEAEARRWYDRLGGQVLALSGTDEPSRQALADASERYTAAGSQLATASTPAQWRLVGDTALEGLHFVRAARTALGMDPGPDLPSGADRARAGELTGDRSVDVGGRTVTGSPDPSARNAHYYPGGTVAGRPVAAGWYSEPWWKPMLLGGVGAVGGVLLADALVSGFGGGFGGVPDGGWGGPGWDNGGWDGGGLDGGWAGGGWAGGGWDTGGW</sequence>
<dbReference type="Proteomes" id="UP000535890">
    <property type="component" value="Unassembled WGS sequence"/>
</dbReference>
<protein>
    <recommendedName>
        <fullName evidence="4">DUF1542 domain-containing protein</fullName>
    </recommendedName>
</protein>
<reference evidence="2 3" key="1">
    <citation type="submission" date="2020-07" db="EMBL/GenBank/DDBJ databases">
        <title>Sequencing the genomes of 1000 actinobacteria strains.</title>
        <authorList>
            <person name="Klenk H.-P."/>
        </authorList>
    </citation>
    <scope>NUCLEOTIDE SEQUENCE [LARGE SCALE GENOMIC DNA]</scope>
    <source>
        <strain evidence="2 3">DSM 45772</strain>
    </source>
</reference>
<proteinExistence type="predicted"/>
<evidence type="ECO:0000256" key="1">
    <source>
        <dbReference type="SAM" id="MobiDB-lite"/>
    </source>
</evidence>
<name>A0A7Y9E0L2_9PSEU</name>
<keyword evidence="3" id="KW-1185">Reference proteome</keyword>
<organism evidence="2 3">
    <name type="scientific">Actinomycetospora corticicola</name>
    <dbReference type="NCBI Taxonomy" id="663602"/>
    <lineage>
        <taxon>Bacteria</taxon>
        <taxon>Bacillati</taxon>
        <taxon>Actinomycetota</taxon>
        <taxon>Actinomycetes</taxon>
        <taxon>Pseudonocardiales</taxon>
        <taxon>Pseudonocardiaceae</taxon>
        <taxon>Actinomycetospora</taxon>
    </lineage>
</organism>